<dbReference type="InterPro" id="IPR036047">
    <property type="entry name" value="F-box-like_dom_sf"/>
</dbReference>
<dbReference type="PROSITE" id="PS50181">
    <property type="entry name" value="FBOX"/>
    <property type="match status" value="1"/>
</dbReference>
<dbReference type="NCBIfam" id="TIGR01640">
    <property type="entry name" value="F_box_assoc_1"/>
    <property type="match status" value="1"/>
</dbReference>
<dbReference type="SUPFAM" id="SSF81383">
    <property type="entry name" value="F-box domain"/>
    <property type="match status" value="2"/>
</dbReference>
<name>A0A835BJW8_9POAL</name>
<evidence type="ECO:0000313" key="3">
    <source>
        <dbReference type="Proteomes" id="UP000636709"/>
    </source>
</evidence>
<keyword evidence="3" id="KW-1185">Reference proteome</keyword>
<dbReference type="EMBL" id="JACEFO010001787">
    <property type="protein sequence ID" value="KAF8702248.1"/>
    <property type="molecule type" value="Genomic_DNA"/>
</dbReference>
<dbReference type="AlphaFoldDB" id="A0A835BJW8"/>
<dbReference type="Pfam" id="PF00646">
    <property type="entry name" value="F-box"/>
    <property type="match status" value="2"/>
</dbReference>
<evidence type="ECO:0000313" key="2">
    <source>
        <dbReference type="EMBL" id="KAF8702248.1"/>
    </source>
</evidence>
<dbReference type="InterPro" id="IPR013187">
    <property type="entry name" value="F-box-assoc_dom_typ3"/>
</dbReference>
<organism evidence="2 3">
    <name type="scientific">Digitaria exilis</name>
    <dbReference type="NCBI Taxonomy" id="1010633"/>
    <lineage>
        <taxon>Eukaryota</taxon>
        <taxon>Viridiplantae</taxon>
        <taxon>Streptophyta</taxon>
        <taxon>Embryophyta</taxon>
        <taxon>Tracheophyta</taxon>
        <taxon>Spermatophyta</taxon>
        <taxon>Magnoliopsida</taxon>
        <taxon>Liliopsida</taxon>
        <taxon>Poales</taxon>
        <taxon>Poaceae</taxon>
        <taxon>PACMAD clade</taxon>
        <taxon>Panicoideae</taxon>
        <taxon>Panicodae</taxon>
        <taxon>Paniceae</taxon>
        <taxon>Anthephorinae</taxon>
        <taxon>Digitaria</taxon>
    </lineage>
</organism>
<dbReference type="InterPro" id="IPR050796">
    <property type="entry name" value="SCF_F-box_component"/>
</dbReference>
<protein>
    <recommendedName>
        <fullName evidence="1">F-box domain-containing protein</fullName>
    </recommendedName>
</protein>
<dbReference type="InterPro" id="IPR017451">
    <property type="entry name" value="F-box-assoc_interact_dom"/>
</dbReference>
<dbReference type="Gramene" id="Dexi7B01G0017690.1">
    <property type="protein sequence ID" value="Dexi7B01G0017690.1:cds"/>
    <property type="gene ID" value="Dexi7B01G0017690"/>
</dbReference>
<proteinExistence type="predicted"/>
<comment type="caution">
    <text evidence="2">The sequence shown here is derived from an EMBL/GenBank/DDBJ whole genome shotgun (WGS) entry which is preliminary data.</text>
</comment>
<accession>A0A835BJW8</accession>
<dbReference type="InterPro" id="IPR001810">
    <property type="entry name" value="F-box_dom"/>
</dbReference>
<dbReference type="OrthoDB" id="675583at2759"/>
<feature type="domain" description="F-box" evidence="1">
    <location>
        <begin position="12"/>
        <end position="61"/>
    </location>
</feature>
<dbReference type="PANTHER" id="PTHR31672:SF2">
    <property type="entry name" value="F-BOX DOMAIN-CONTAINING PROTEIN"/>
    <property type="match status" value="1"/>
</dbReference>
<gene>
    <name evidence="2" type="ORF">HU200_033014</name>
</gene>
<dbReference type="PANTHER" id="PTHR31672">
    <property type="entry name" value="BNACNNG10540D PROTEIN"/>
    <property type="match status" value="1"/>
</dbReference>
<sequence>MASSKRSKNTPTSAAGCLPDEIVEQILLRLPASSTVRLRAVCRAWAALLSSPSFADAYAAAVERSSRASVFVLFAPSPASPNGATAVYSSRAGAAAERPLFTIDRLRPGFLVASTKPCNGLVLLTDTRSFAYWVCNPSTGEFRRLPQQRRRRGGLSSAGLAYDDRTKEHRVVHLFCHEEDAESSTTGCEVYTLCKPSRPWRPVSVPRRLVDAATCALVFESAVTKVPPVFANGRLHWQIYPSMDMDDPRGLFPESIAYPYYTVSVLCFSVADETFGLVAGPAVDDMCCGLDDRYPAVPLHLVELQGSLCMVRDLRHHPAHGESLMEIWALRDYCTSTWSILHRVAMTPHVASGTRSPRFLTVLGYCYLGRDGASSDKKILIATSQHKVHAYDPATGDVETMLITNKEDEEAVAGVRIGLYEDSLARTGGENRRQMEVASALTEILVRLPVRCIAQCMLVCKQWHTLIESESFTTSHLLLKRQQPRKKLALVTSGRARKSFLGFMPMEARVGHPAAACLDSLLVGGDDDIVVCSKPCHGLNLISTITDDYLCNPCTGSVRCLGIHGKFRRNNPQAGNVHPPPADHRRHGLAVAGGRNVGLGFDRLTREHVVVEISRLESGGLACMLKASCTEYWSRAGEPPRPVTGMPPAHVDGTLYWMSEPKDGDRFVVAFDIPARVFSLVPCQPCNGGAGSSSDPFLVELEGALSVVVADVEGNMLRIWRMLEHGSWVNAYSIFLQDSNRHPGFSLRTGTVVPMEVAGGKDGRNKKILLNTGRALGYYDTRTRAIDALYSLDPSSSLLQAAFPMLYEESLVCIQDDEQPDHVAPPVWDEASAGWESEQPSHYIFRWCERSGCHEPAATFAASCCRRALCRGCGDRCRDHGGAEGFHAEIPPGTPSSVAGIREHLQLPLEHPSVPGPEYCYYYSMRDEDEDDVGRHVFVALKDLVRGRQPRRLVECGYRTADGGKVILETWVRRYRAHDEGNF</sequence>
<evidence type="ECO:0000259" key="1">
    <source>
        <dbReference type="PROSITE" id="PS50181"/>
    </source>
</evidence>
<dbReference type="Proteomes" id="UP000636709">
    <property type="component" value="Unassembled WGS sequence"/>
</dbReference>
<dbReference type="Pfam" id="PF08268">
    <property type="entry name" value="FBA_3"/>
    <property type="match status" value="1"/>
</dbReference>
<dbReference type="Gene3D" id="1.20.1280.50">
    <property type="match status" value="2"/>
</dbReference>
<dbReference type="CDD" id="cd22157">
    <property type="entry name" value="F-box_AtFBW1-like"/>
    <property type="match status" value="1"/>
</dbReference>
<dbReference type="Gramene" id="Dexi3A01G0000020.1">
    <property type="protein sequence ID" value="Dexi3A01G0000020.1:cds"/>
    <property type="gene ID" value="Dexi3A01G0000020"/>
</dbReference>
<reference evidence="2" key="1">
    <citation type="submission" date="2020-07" db="EMBL/GenBank/DDBJ databases">
        <title>Genome sequence and genetic diversity analysis of an under-domesticated orphan crop, white fonio (Digitaria exilis).</title>
        <authorList>
            <person name="Bennetzen J.L."/>
            <person name="Chen S."/>
            <person name="Ma X."/>
            <person name="Wang X."/>
            <person name="Yssel A.E.J."/>
            <person name="Chaluvadi S.R."/>
            <person name="Johnson M."/>
            <person name="Gangashetty P."/>
            <person name="Hamidou F."/>
            <person name="Sanogo M.D."/>
            <person name="Zwaenepoel A."/>
            <person name="Wallace J."/>
            <person name="Van De Peer Y."/>
            <person name="Van Deynze A."/>
        </authorList>
    </citation>
    <scope>NUCLEOTIDE SEQUENCE</scope>
    <source>
        <tissue evidence="2">Leaves</tissue>
    </source>
</reference>
<dbReference type="SMART" id="SM00256">
    <property type="entry name" value="FBOX"/>
    <property type="match status" value="2"/>
</dbReference>